<evidence type="ECO:0000259" key="3">
    <source>
        <dbReference type="Pfam" id="PF21788"/>
    </source>
</evidence>
<evidence type="ECO:0000256" key="1">
    <source>
        <dbReference type="SAM" id="MobiDB-lite"/>
    </source>
</evidence>
<evidence type="ECO:0000259" key="4">
    <source>
        <dbReference type="Pfam" id="PF21789"/>
    </source>
</evidence>
<dbReference type="Pfam" id="PF21789">
    <property type="entry name" value="TNP-like_RNaseH_C"/>
    <property type="match status" value="1"/>
</dbReference>
<dbReference type="InParanoid" id="A0A6P8YQC9"/>
<dbReference type="Pfam" id="PF21787">
    <property type="entry name" value="TNP-like_RNaseH_N"/>
    <property type="match status" value="1"/>
</dbReference>
<gene>
    <name evidence="6" type="primary">LOC117642320</name>
</gene>
<dbReference type="InterPro" id="IPR048365">
    <property type="entry name" value="TNP-like_RNaseH_N"/>
</dbReference>
<dbReference type="Pfam" id="PF21788">
    <property type="entry name" value="TNP-like_GBD"/>
    <property type="match status" value="1"/>
</dbReference>
<protein>
    <submittedName>
        <fullName evidence="6">Uncharacterized protein LOC117642320</fullName>
    </submittedName>
</protein>
<feature type="compositionally biased region" description="Polar residues" evidence="1">
    <location>
        <begin position="70"/>
        <end position="113"/>
    </location>
</feature>
<feature type="domain" description="Transposable element P transposase-like RNase H C-terminal" evidence="4">
    <location>
        <begin position="869"/>
        <end position="898"/>
    </location>
</feature>
<evidence type="ECO:0000313" key="5">
    <source>
        <dbReference type="Proteomes" id="UP000515158"/>
    </source>
</evidence>
<evidence type="ECO:0000259" key="2">
    <source>
        <dbReference type="Pfam" id="PF21787"/>
    </source>
</evidence>
<feature type="compositionally biased region" description="Low complexity" evidence="1">
    <location>
        <begin position="36"/>
        <end position="59"/>
    </location>
</feature>
<accession>A0A6P8YQC9</accession>
<dbReference type="InterPro" id="IPR048366">
    <property type="entry name" value="TNP-like_GBD"/>
</dbReference>
<dbReference type="GeneID" id="117642320"/>
<dbReference type="AlphaFoldDB" id="A0A6P8YQC9"/>
<dbReference type="RefSeq" id="XP_034236287.1">
    <property type="nucleotide sequence ID" value="XM_034380396.1"/>
</dbReference>
<feature type="region of interest" description="Disordered" evidence="1">
    <location>
        <begin position="1"/>
        <end position="114"/>
    </location>
</feature>
<dbReference type="KEGG" id="tpal:117642320"/>
<reference evidence="6" key="1">
    <citation type="submission" date="2025-08" db="UniProtKB">
        <authorList>
            <consortium name="RefSeq"/>
        </authorList>
    </citation>
    <scope>IDENTIFICATION</scope>
    <source>
        <tissue evidence="6">Total insect</tissue>
    </source>
</reference>
<dbReference type="OrthoDB" id="8948150at2759"/>
<name>A0A6P8YQC9_THRPL</name>
<evidence type="ECO:0000313" key="6">
    <source>
        <dbReference type="RefSeq" id="XP_034236287.1"/>
    </source>
</evidence>
<feature type="domain" description="Transposable element P transposase-like GTP-binding insertion" evidence="3">
    <location>
        <begin position="649"/>
        <end position="762"/>
    </location>
</feature>
<organism evidence="6">
    <name type="scientific">Thrips palmi</name>
    <name type="common">Melon thrips</name>
    <dbReference type="NCBI Taxonomy" id="161013"/>
    <lineage>
        <taxon>Eukaryota</taxon>
        <taxon>Metazoa</taxon>
        <taxon>Ecdysozoa</taxon>
        <taxon>Arthropoda</taxon>
        <taxon>Hexapoda</taxon>
        <taxon>Insecta</taxon>
        <taxon>Pterygota</taxon>
        <taxon>Neoptera</taxon>
        <taxon>Paraneoptera</taxon>
        <taxon>Thysanoptera</taxon>
        <taxon>Terebrantia</taxon>
        <taxon>Thripoidea</taxon>
        <taxon>Thripidae</taxon>
        <taxon>Thrips</taxon>
    </lineage>
</organism>
<dbReference type="Proteomes" id="UP000515158">
    <property type="component" value="Unplaced"/>
</dbReference>
<dbReference type="InterPro" id="IPR048367">
    <property type="entry name" value="TNP-like_RNaseH_C"/>
</dbReference>
<proteinExistence type="predicted"/>
<feature type="domain" description="Transposable element P transposase-like RNase H" evidence="2">
    <location>
        <begin position="458"/>
        <end position="615"/>
    </location>
</feature>
<keyword evidence="5" id="KW-1185">Reference proteome</keyword>
<sequence>MPVANLDEVDCRPTEDITVAEDNVPTDAADDTDGMTFTDSSSVQSGSDFQSSVSSRASSVTGFHSDVSRPDSSLATEVSLSVCSDSTSRPQTPADSSRSATPVESSRFPSTSAVKEPPISSVFKDLGVVNPKEDPRKIELSLQCVNTCLVKVRSLLPTAWVPIIDRNSFHFLLLSDTTPKAVQREVIVTFQGFVSINIHCESIFSNQTITKVPIPSLAEDEKSCQLFCEQSVAVCREVMNYDVCVGADHAVTRKIWPTIPQTYVDRNPYQERSFKETCRSVSCLWLVSVGKGKAPRCENCSSVYKSLKRREEFLTSEEAHPCTPNIFLTPDQVNVKLKTQHDDIRKKDKRIYYLEKKVQDLLEKEGVEIESDLDIALRHILASTELTEIQKMFLECQISNAAKSDKRTIRWHPTMIRLALHIKSKMTNSGYDGLRDSGAILLPHARTLYDYSHAIQAQDGISDGILELVKERVDGLKKEYQKYHVLLCDEIYISQNLVYRGNGRKEGKGDELVGYTRLDEVEKEVSDFETYIESKFTGKEEKEKEAQLAKTMLAYMVKGVASNVKYVVAGFPLRTLTADTMYAKTWNVISRLEKANVKVLAFICDGAPTNRSFIKMHTPLTKLKSKVVFDTLNFASPEERPLYFISDVCHLIKTIRNCLHNSGDKKTRYLQKNGEKLEWKTIVRLYLTFKDCNFRKSFKLNSQNVFPNKFSCMNVRNAALVLSDTVALDIEDQKWTGTTELVKFIRYVNKFFDCLNGAYSYEDKRTRNKNLAPYTSAWDPRFDWLGVPHPQHPNPIEDEVLDVPFLKYLEDWSDEVQALRIDPKKKEKMLLAHQTLYGIEMSIRGIAGSIRYLFENLKEPPKFILARVFSQDPLEQHFSEQRGACGGSRNPNAAQFASKMAASAIERDLGVKHRRSNSAEVTQKGMEITNEPLPKRRRQRK</sequence>
<feature type="region of interest" description="Disordered" evidence="1">
    <location>
        <begin position="907"/>
        <end position="941"/>
    </location>
</feature>